<comment type="caution">
    <text evidence="2">The sequence shown here is derived from an EMBL/GenBank/DDBJ whole genome shotgun (WGS) entry which is preliminary data.</text>
</comment>
<sequence>MQKIIFIVLFLITTNCFSQELNCSAFKNGTFTYTDPDYSDLLTIRTDSIQIDTYPKLNLEMTSTVTWLSDCKYQMVYTKVNDPKMQPIIGVKYVIEIIEINDNKIICQTDSGDVIIKQEMIKLKK</sequence>
<gene>
    <name evidence="2" type="ORF">IEG06_00480</name>
</gene>
<keyword evidence="1" id="KW-0732">Signal</keyword>
<organism evidence="2 3">
    <name type="scientific">Olleya marilimosa</name>
    <dbReference type="NCBI Taxonomy" id="272164"/>
    <lineage>
        <taxon>Bacteria</taxon>
        <taxon>Pseudomonadati</taxon>
        <taxon>Bacteroidota</taxon>
        <taxon>Flavobacteriia</taxon>
        <taxon>Flavobacteriales</taxon>
        <taxon>Flavobacteriaceae</taxon>
    </lineage>
</organism>
<evidence type="ECO:0000313" key="3">
    <source>
        <dbReference type="Proteomes" id="UP000627521"/>
    </source>
</evidence>
<keyword evidence="3" id="KW-1185">Reference proteome</keyword>
<evidence type="ECO:0000313" key="2">
    <source>
        <dbReference type="EMBL" id="MBD3861904.1"/>
    </source>
</evidence>
<dbReference type="EMBL" id="JACXXH010000001">
    <property type="protein sequence ID" value="MBD3861904.1"/>
    <property type="molecule type" value="Genomic_DNA"/>
</dbReference>
<dbReference type="RefSeq" id="WP_191098629.1">
    <property type="nucleotide sequence ID" value="NZ_JACXXF010000001.1"/>
</dbReference>
<accession>A0ABR8LNU8</accession>
<dbReference type="Proteomes" id="UP000627521">
    <property type="component" value="Unassembled WGS sequence"/>
</dbReference>
<feature type="signal peptide" evidence="1">
    <location>
        <begin position="1"/>
        <end position="18"/>
    </location>
</feature>
<proteinExistence type="predicted"/>
<evidence type="ECO:0000256" key="1">
    <source>
        <dbReference type="SAM" id="SignalP"/>
    </source>
</evidence>
<feature type="chain" id="PRO_5045911553" evidence="1">
    <location>
        <begin position="19"/>
        <end position="125"/>
    </location>
</feature>
<protein>
    <submittedName>
        <fullName evidence="2">Uncharacterized protein</fullName>
    </submittedName>
</protein>
<name>A0ABR8LNU8_9FLAO</name>
<reference evidence="2 3" key="1">
    <citation type="submission" date="2020-09" db="EMBL/GenBank/DDBJ databases">
        <title>Bacillus nautilus sp. nov., Chryseoglobus crepusculi sp. nov, and Psychrobacter noctis sp. nov., isolated from deep-sea sponges from the equatorial Atlantic.</title>
        <authorList>
            <person name="Stennett H.L."/>
            <person name="Williams S.E."/>
        </authorList>
    </citation>
    <scope>NUCLEOTIDE SEQUENCE [LARGE SCALE GENOMIC DNA]</scope>
    <source>
        <strain evidence="2 3">28M-24</strain>
    </source>
</reference>